<sequence length="33" mass="3962">MEKRIYYSLINITLKLDNNEISVHIVLLCINWV</sequence>
<evidence type="ECO:0000313" key="1">
    <source>
        <dbReference type="EMBL" id="PXV60086.1"/>
    </source>
</evidence>
<gene>
    <name evidence="1" type="ORF">CLV62_1316</name>
</gene>
<dbReference type="AlphaFoldDB" id="A0A2V3PKY0"/>
<accession>A0A2V3PKY0</accession>
<reference evidence="1 2" key="1">
    <citation type="submission" date="2018-03" db="EMBL/GenBank/DDBJ databases">
        <title>Genomic Encyclopedia of Archaeal and Bacterial Type Strains, Phase II (KMG-II): from individual species to whole genera.</title>
        <authorList>
            <person name="Goeker M."/>
        </authorList>
    </citation>
    <scope>NUCLEOTIDE SEQUENCE [LARGE SCALE GENOMIC DNA]</scope>
    <source>
        <strain evidence="1 2">DSM 100214</strain>
    </source>
</reference>
<evidence type="ECO:0000313" key="2">
    <source>
        <dbReference type="Proteomes" id="UP000247973"/>
    </source>
</evidence>
<keyword evidence="2" id="KW-1185">Reference proteome</keyword>
<name>A0A2V3PKY0_9BACT</name>
<protein>
    <submittedName>
        <fullName evidence="1">Uncharacterized protein</fullName>
    </submittedName>
</protein>
<proteinExistence type="predicted"/>
<comment type="caution">
    <text evidence="1">The sequence shown here is derived from an EMBL/GenBank/DDBJ whole genome shotgun (WGS) entry which is preliminary data.</text>
</comment>
<organism evidence="1 2">
    <name type="scientific">Dysgonomonas alginatilytica</name>
    <dbReference type="NCBI Taxonomy" id="1605892"/>
    <lineage>
        <taxon>Bacteria</taxon>
        <taxon>Pseudomonadati</taxon>
        <taxon>Bacteroidota</taxon>
        <taxon>Bacteroidia</taxon>
        <taxon>Bacteroidales</taxon>
        <taxon>Dysgonomonadaceae</taxon>
        <taxon>Dysgonomonas</taxon>
    </lineage>
</organism>
<dbReference type="Proteomes" id="UP000247973">
    <property type="component" value="Unassembled WGS sequence"/>
</dbReference>
<dbReference type="EMBL" id="QICL01000031">
    <property type="protein sequence ID" value="PXV60086.1"/>
    <property type="molecule type" value="Genomic_DNA"/>
</dbReference>